<sequence length="149" mass="17545">MSNKPARTRREEEQQELLGDHSFNDDLLEHLDEIPDEVRKKWPRDLAALIDIYQAAMQRRGYSADEARSIAHTLMAEQSMYCGGRHVYIPKGDRFKQAVRDVELFRDWHDRGIVPDDLAARYKISTQHVYRIIKEQRGLHMKKVQPALF</sequence>
<dbReference type="InterPro" id="IPR014875">
    <property type="entry name" value="Mor_transcription_activator"/>
</dbReference>
<dbReference type="PANTHER" id="PTHR37812">
    <property type="entry name" value="MU-LIKE PROPHAGE FLUMU PROTEIN C"/>
    <property type="match status" value="1"/>
</dbReference>
<gene>
    <name evidence="2" type="ORF">KDW95_04565</name>
</gene>
<dbReference type="EMBL" id="CP073347">
    <property type="protein sequence ID" value="UTW12953.1"/>
    <property type="molecule type" value="Genomic_DNA"/>
</dbReference>
<name>A0ABY5HKX7_9GAMM</name>
<evidence type="ECO:0000313" key="2">
    <source>
        <dbReference type="EMBL" id="UTW12953.1"/>
    </source>
</evidence>
<organism evidence="2 3">
    <name type="scientific">Marinobacterium rhizophilum</name>
    <dbReference type="NCBI Taxonomy" id="420402"/>
    <lineage>
        <taxon>Bacteria</taxon>
        <taxon>Pseudomonadati</taxon>
        <taxon>Pseudomonadota</taxon>
        <taxon>Gammaproteobacteria</taxon>
        <taxon>Oceanospirillales</taxon>
        <taxon>Oceanospirillaceae</taxon>
        <taxon>Marinobacterium</taxon>
    </lineage>
</organism>
<evidence type="ECO:0000259" key="1">
    <source>
        <dbReference type="Pfam" id="PF08765"/>
    </source>
</evidence>
<dbReference type="PANTHER" id="PTHR37812:SF1">
    <property type="entry name" value="MU-LIKE PROPHAGE FLUMU PROTEIN C"/>
    <property type="match status" value="1"/>
</dbReference>
<dbReference type="RefSeq" id="WP_255855099.1">
    <property type="nucleotide sequence ID" value="NZ_CP073347.1"/>
</dbReference>
<protein>
    <recommendedName>
        <fullName evidence="1">Mor transcription activator domain-containing protein</fullName>
    </recommendedName>
</protein>
<dbReference type="InterPro" id="IPR052411">
    <property type="entry name" value="c-mor_Regulatory_Protein"/>
</dbReference>
<feature type="domain" description="Mor transcription activator" evidence="1">
    <location>
        <begin position="40"/>
        <end position="148"/>
    </location>
</feature>
<evidence type="ECO:0000313" key="3">
    <source>
        <dbReference type="Proteomes" id="UP001058461"/>
    </source>
</evidence>
<proteinExistence type="predicted"/>
<dbReference type="Pfam" id="PF08765">
    <property type="entry name" value="Mor"/>
    <property type="match status" value="1"/>
</dbReference>
<dbReference type="InterPro" id="IPR009057">
    <property type="entry name" value="Homeodomain-like_sf"/>
</dbReference>
<reference evidence="2" key="1">
    <citation type="submission" date="2021-04" db="EMBL/GenBank/DDBJ databases">
        <title>Oceanospirillales bacteria with DddD are important DMSP degraders in coastal seawater.</title>
        <authorList>
            <person name="Liu J."/>
        </authorList>
    </citation>
    <scope>NUCLEOTIDE SEQUENCE</scope>
    <source>
        <strain evidence="2">D13-1</strain>
    </source>
</reference>
<dbReference type="SUPFAM" id="SSF46689">
    <property type="entry name" value="Homeodomain-like"/>
    <property type="match status" value="1"/>
</dbReference>
<keyword evidence="3" id="KW-1185">Reference proteome</keyword>
<dbReference type="Proteomes" id="UP001058461">
    <property type="component" value="Chromosome"/>
</dbReference>
<accession>A0ABY5HKX7</accession>
<dbReference type="Gene3D" id="1.10.10.60">
    <property type="entry name" value="Homeodomain-like"/>
    <property type="match status" value="1"/>
</dbReference>